<dbReference type="Proteomes" id="UP001515480">
    <property type="component" value="Unassembled WGS sequence"/>
</dbReference>
<comment type="caution">
    <text evidence="4">The sequence shown here is derived from an EMBL/GenBank/DDBJ whole genome shotgun (WGS) entry which is preliminary data.</text>
</comment>
<proteinExistence type="predicted"/>
<dbReference type="GO" id="GO:0006004">
    <property type="term" value="P:fucose metabolic process"/>
    <property type="evidence" value="ECO:0007669"/>
    <property type="project" value="UniProtKB-KW"/>
</dbReference>
<keyword evidence="3" id="KW-0119">Carbohydrate metabolism</keyword>
<protein>
    <submittedName>
        <fullName evidence="4">Uncharacterized protein</fullName>
    </submittedName>
</protein>
<keyword evidence="1" id="KW-0808">Transferase</keyword>
<organism evidence="4 5">
    <name type="scientific">Prymnesium parvum</name>
    <name type="common">Toxic golden alga</name>
    <dbReference type="NCBI Taxonomy" id="97485"/>
    <lineage>
        <taxon>Eukaryota</taxon>
        <taxon>Haptista</taxon>
        <taxon>Haptophyta</taxon>
        <taxon>Prymnesiophyceae</taxon>
        <taxon>Prymnesiales</taxon>
        <taxon>Prymnesiaceae</taxon>
        <taxon>Prymnesium</taxon>
    </lineage>
</organism>
<dbReference type="PANTHER" id="PTHR31469">
    <property type="entry name" value="OS07G0633600 PROTEIN"/>
    <property type="match status" value="1"/>
</dbReference>
<evidence type="ECO:0000256" key="1">
    <source>
        <dbReference type="ARBA" id="ARBA00022679"/>
    </source>
</evidence>
<keyword evidence="2" id="KW-0294">Fucose metabolism</keyword>
<accession>A0AB34JB20</accession>
<keyword evidence="5" id="KW-1185">Reference proteome</keyword>
<evidence type="ECO:0000256" key="2">
    <source>
        <dbReference type="ARBA" id="ARBA00023253"/>
    </source>
</evidence>
<reference evidence="4 5" key="1">
    <citation type="journal article" date="2024" name="Science">
        <title>Giant polyketide synthase enzymes in the biosynthesis of giant marine polyether toxins.</title>
        <authorList>
            <person name="Fallon T.R."/>
            <person name="Shende V.V."/>
            <person name="Wierzbicki I.H."/>
            <person name="Pendleton A.L."/>
            <person name="Watervoot N.F."/>
            <person name="Auber R.P."/>
            <person name="Gonzalez D.J."/>
            <person name="Wisecaver J.H."/>
            <person name="Moore B.S."/>
        </authorList>
    </citation>
    <scope>NUCLEOTIDE SEQUENCE [LARGE SCALE GENOMIC DNA]</scope>
    <source>
        <strain evidence="4 5">12B1</strain>
    </source>
</reference>
<dbReference type="AlphaFoldDB" id="A0AB34JB20"/>
<dbReference type="GO" id="GO:0016740">
    <property type="term" value="F:transferase activity"/>
    <property type="evidence" value="ECO:0007669"/>
    <property type="project" value="UniProtKB-KW"/>
</dbReference>
<dbReference type="PROSITE" id="PS51257">
    <property type="entry name" value="PROKAR_LIPOPROTEIN"/>
    <property type="match status" value="1"/>
</dbReference>
<evidence type="ECO:0000256" key="3">
    <source>
        <dbReference type="ARBA" id="ARBA00023277"/>
    </source>
</evidence>
<sequence>MGCSFRWTPFKADSTMGLNHQMSSLSCAMNEASYLERTLLIPPVVCTDSGHNSGESCVSFESLFDLELINRVVSVQLDNASQPATETTVRSKCDSDCAKTEYPCSKHPHLKRQQQGFWFSQCLRGRVNTQHLALRVQGMLGRPKPYTASTAPSLALLRSGLFYSRSLKAIARRIRRKIGGPYSSLHLRRSDKIRPPFCRPAECRMRNASTQPLALVAVLRHWLPQGATLYIGSTERTQFFQGPLASTYRLLFASNFSQLLQPLRNNYALYAVESLIFVGSELYIETFGYTRGNFMRGCFPYQSPLTFGVSYRMGCSWACHEDLHLLPPPKLSCTRDRLSRGST</sequence>
<evidence type="ECO:0000313" key="4">
    <source>
        <dbReference type="EMBL" id="KAL1516055.1"/>
    </source>
</evidence>
<dbReference type="PANTHER" id="PTHR31469:SF8">
    <property type="entry name" value="OS07G0641000 PROTEIN"/>
    <property type="match status" value="1"/>
</dbReference>
<evidence type="ECO:0000313" key="5">
    <source>
        <dbReference type="Proteomes" id="UP001515480"/>
    </source>
</evidence>
<dbReference type="Pfam" id="PF10250">
    <property type="entry name" value="O-FucT"/>
    <property type="match status" value="1"/>
</dbReference>
<dbReference type="InterPro" id="IPR019378">
    <property type="entry name" value="GDP-Fuc_O-FucTrfase"/>
</dbReference>
<name>A0AB34JB20_PRYPA</name>
<dbReference type="EMBL" id="JBGBPQ010000011">
    <property type="protein sequence ID" value="KAL1516055.1"/>
    <property type="molecule type" value="Genomic_DNA"/>
</dbReference>
<gene>
    <name evidence="4" type="ORF">AB1Y20_002667</name>
</gene>